<dbReference type="InterPro" id="IPR055396">
    <property type="entry name" value="DUF7088"/>
</dbReference>
<keyword evidence="5" id="KW-1185">Reference proteome</keyword>
<proteinExistence type="predicted"/>
<feature type="transmembrane region" description="Helical" evidence="1">
    <location>
        <begin position="526"/>
        <end position="548"/>
    </location>
</feature>
<reference evidence="4 5" key="1">
    <citation type="submission" date="2018-06" db="EMBL/GenBank/DDBJ databases">
        <title>Genomic Encyclopedia of Archaeal and Bacterial Type Strains, Phase II (KMG-II): from individual species to whole genera.</title>
        <authorList>
            <person name="Goeker M."/>
        </authorList>
    </citation>
    <scope>NUCLEOTIDE SEQUENCE [LARGE SCALE GENOMIC DNA]</scope>
    <source>
        <strain evidence="4 5">DSM 15361</strain>
    </source>
</reference>
<dbReference type="Proteomes" id="UP000249542">
    <property type="component" value="Unassembled WGS sequence"/>
</dbReference>
<feature type="domain" description="DUF7088" evidence="3">
    <location>
        <begin position="33"/>
        <end position="139"/>
    </location>
</feature>
<keyword evidence="1" id="KW-1133">Transmembrane helix</keyword>
<dbReference type="Pfam" id="PF09822">
    <property type="entry name" value="ABC_transp_aux"/>
    <property type="match status" value="1"/>
</dbReference>
<keyword evidence="1" id="KW-0812">Transmembrane</keyword>
<evidence type="ECO:0000259" key="2">
    <source>
        <dbReference type="Pfam" id="PF09822"/>
    </source>
</evidence>
<sequence length="556" mass="63524">MTKNIKSIFGILLVLIVVNVIATIYFNRYDLTQNKRYTLSLPSKEIIEKVKDPIIIDVFLKGDFPSEFKRLQNETRYLLEEFSAYNSEIKFNFINPLEEGIDAQTIANNFYKAGMTPETLNVNENGKISESLLFPWAVAYYDDKSVQVNLLKKKIGDSNEQIVNTSVENLEYAFADAFSRLIYGKDKKIAIMRGNGELPEKNIVDFVKTLRDYYYIAPFTLDSVEGNPQKTLRQLEQYDLVLEAKPTQKYSEKEKLVLDQYLMQGGKMLWLTENSAIEKDSLFTNEDNAALAYPRDLNLNDFFFKYGIRINTSLVNDIISAPIILAQGSGNETQFNPFPWYYSPLAVSDNSHTIIKNTEAVKFDFANNIDTLKNNIKKTILLHSSPKTKLDATPLLVNLDIINKKPIEESYNAGKQNLGVLLEGEFTSVYKNRILPFSLDKYKEKGENTKMLVISDGDVIKNEFNRDGPVTLGHDRFTGATYGNKEFLLNAVNYLLDDTGLLAIRAKDIKLAFLDTKKVAQERTSWQLFTIILPLVVLGIFAFGFNTYRKKKYIKN</sequence>
<accession>A0A2W7HWK7</accession>
<dbReference type="RefSeq" id="WP_111541809.1">
    <property type="nucleotide sequence ID" value="NZ_QKYV01000007.1"/>
</dbReference>
<evidence type="ECO:0000259" key="3">
    <source>
        <dbReference type="Pfam" id="PF23357"/>
    </source>
</evidence>
<keyword evidence="1" id="KW-0472">Membrane</keyword>
<feature type="domain" description="ABC-type uncharacterised transport system" evidence="2">
    <location>
        <begin position="187"/>
        <end position="491"/>
    </location>
</feature>
<dbReference type="NCBIfam" id="TIGR03521">
    <property type="entry name" value="GldG"/>
    <property type="match status" value="1"/>
</dbReference>
<dbReference type="AlphaFoldDB" id="A0A2W7HWK7"/>
<dbReference type="Pfam" id="PF23357">
    <property type="entry name" value="DUF7088"/>
    <property type="match status" value="1"/>
</dbReference>
<organism evidence="4 5">
    <name type="scientific">Mesonia algae</name>
    <dbReference type="NCBI Taxonomy" id="213248"/>
    <lineage>
        <taxon>Bacteria</taxon>
        <taxon>Pseudomonadati</taxon>
        <taxon>Bacteroidota</taxon>
        <taxon>Flavobacteriia</taxon>
        <taxon>Flavobacteriales</taxon>
        <taxon>Flavobacteriaceae</taxon>
        <taxon>Mesonia</taxon>
    </lineage>
</organism>
<comment type="caution">
    <text evidence="4">The sequence shown here is derived from an EMBL/GenBank/DDBJ whole genome shotgun (WGS) entry which is preliminary data.</text>
</comment>
<protein>
    <submittedName>
        <fullName evidence="4">Gliding-associated putative ABC transporter substrate-binding component GldG</fullName>
    </submittedName>
</protein>
<dbReference type="InterPro" id="IPR019196">
    <property type="entry name" value="ABC_transp_unknown"/>
</dbReference>
<dbReference type="InterPro" id="IPR019863">
    <property type="entry name" value="Motility-assoc_ABC-rel_GldG"/>
</dbReference>
<dbReference type="EMBL" id="QKYV01000007">
    <property type="protein sequence ID" value="PZW38874.1"/>
    <property type="molecule type" value="Genomic_DNA"/>
</dbReference>
<evidence type="ECO:0000256" key="1">
    <source>
        <dbReference type="SAM" id="Phobius"/>
    </source>
</evidence>
<name>A0A2W7HWK7_9FLAO</name>
<evidence type="ECO:0000313" key="4">
    <source>
        <dbReference type="EMBL" id="PZW38874.1"/>
    </source>
</evidence>
<gene>
    <name evidence="4" type="ORF">LX95_02548</name>
</gene>
<evidence type="ECO:0000313" key="5">
    <source>
        <dbReference type="Proteomes" id="UP000249542"/>
    </source>
</evidence>